<dbReference type="OrthoDB" id="3026777at2759"/>
<feature type="transmembrane region" description="Helical" evidence="6">
    <location>
        <begin position="252"/>
        <end position="274"/>
    </location>
</feature>
<evidence type="ECO:0000256" key="4">
    <source>
        <dbReference type="ARBA" id="ARBA00023136"/>
    </source>
</evidence>
<evidence type="ECO:0000256" key="6">
    <source>
        <dbReference type="SAM" id="Phobius"/>
    </source>
</evidence>
<comment type="subcellular location">
    <subcellularLocation>
        <location evidence="1">Membrane</location>
        <topology evidence="1">Multi-pass membrane protein</topology>
    </subcellularLocation>
</comment>
<organism evidence="7 8">
    <name type="scientific">Heliocybe sulcata</name>
    <dbReference type="NCBI Taxonomy" id="5364"/>
    <lineage>
        <taxon>Eukaryota</taxon>
        <taxon>Fungi</taxon>
        <taxon>Dikarya</taxon>
        <taxon>Basidiomycota</taxon>
        <taxon>Agaricomycotina</taxon>
        <taxon>Agaricomycetes</taxon>
        <taxon>Gloeophyllales</taxon>
        <taxon>Gloeophyllaceae</taxon>
        <taxon>Heliocybe</taxon>
    </lineage>
</organism>
<keyword evidence="4 6" id="KW-0472">Membrane</keyword>
<evidence type="ECO:0000313" key="7">
    <source>
        <dbReference type="EMBL" id="TFK55076.1"/>
    </source>
</evidence>
<keyword evidence="8" id="KW-1185">Reference proteome</keyword>
<proteinExistence type="predicted"/>
<evidence type="ECO:0000256" key="2">
    <source>
        <dbReference type="ARBA" id="ARBA00022692"/>
    </source>
</evidence>
<sequence length="685" mass="74414">MSRPRPQLSKSRSRLRPGLGSRAQSRSSVSSQPYLPDGPADLILPDGPVNEETAELLHEFIHPHGHGAEETLVEELPAAEAEGEPEDPEDEEIVREWEQRKHLPWWKRPSAYWFLAMVPFSSLTMSATIAPRIEIFTRIACKAHKPEYTSHGPADAGIFLPSAVHSRPHDNFDRLLNGTLEYTPSEGQVSVAYTPADLELYRKEQELCASDPVVQAAVAKLATVTTATMGILGFVTTAWWGSVSDRQGRVFVLRFTVLGLLVQMCNFIFVAHYSQHIPGGYWWLLVSAVVEGLFGGITTAAAATHAYIADCTPPASRSRLFSLQLGLLFCGTAIGPSLGGLLVRFTQDLLSLFYIALFVDVLYAATVWFVIPESLTETEMRVNAERHRRRGEEGKKGWWVVSLLSPLSVFVPVRKEKGKGRDWNLMLVAGAFGLVILNFGGITYKFQYAASTYHWGSEALGYWLSLVGASRAVHLTVLLPILIHLFKPQPPAIQLPTAPDEPLSPSGPAPKPPATPAFDLLVARASLFMDVIAYSLMPLAPTGRAFTALSVFGSFGAGFGPAAQSLALEIYTRQGGRETGRLFGAWSVVQVVASQVIGPALYGVTYMRTVETVPAAIFWVSAAGVLGSFGLLMFIRLPADGAEGDVEEAAERVGVGREATLVDEEEDRGRKAKAKSVVASASDSA</sequence>
<dbReference type="SUPFAM" id="SSF103473">
    <property type="entry name" value="MFS general substrate transporter"/>
    <property type="match status" value="1"/>
</dbReference>
<feature type="transmembrane region" description="Helical" evidence="6">
    <location>
        <begin position="616"/>
        <end position="635"/>
    </location>
</feature>
<feature type="compositionally biased region" description="Low complexity" evidence="5">
    <location>
        <begin position="675"/>
        <end position="685"/>
    </location>
</feature>
<dbReference type="Pfam" id="PF07690">
    <property type="entry name" value="MFS_1"/>
    <property type="match status" value="1"/>
</dbReference>
<keyword evidence="2 6" id="KW-0812">Transmembrane</keyword>
<evidence type="ECO:0000313" key="8">
    <source>
        <dbReference type="Proteomes" id="UP000305948"/>
    </source>
</evidence>
<feature type="transmembrane region" description="Helical" evidence="6">
    <location>
        <begin position="546"/>
        <end position="571"/>
    </location>
</feature>
<dbReference type="GO" id="GO:0022857">
    <property type="term" value="F:transmembrane transporter activity"/>
    <property type="evidence" value="ECO:0007669"/>
    <property type="project" value="InterPro"/>
</dbReference>
<feature type="region of interest" description="Disordered" evidence="5">
    <location>
        <begin position="1"/>
        <end position="49"/>
    </location>
</feature>
<feature type="transmembrane region" description="Helical" evidence="6">
    <location>
        <begin position="423"/>
        <end position="442"/>
    </location>
</feature>
<accession>A0A5C3NF26</accession>
<feature type="transmembrane region" description="Helical" evidence="6">
    <location>
        <begin position="320"/>
        <end position="343"/>
    </location>
</feature>
<dbReference type="Proteomes" id="UP000305948">
    <property type="component" value="Unassembled WGS sequence"/>
</dbReference>
<dbReference type="InterPro" id="IPR011701">
    <property type="entry name" value="MFS"/>
</dbReference>
<dbReference type="Gene3D" id="1.20.1250.20">
    <property type="entry name" value="MFS general substrate transporter like domains"/>
    <property type="match status" value="2"/>
</dbReference>
<dbReference type="InterPro" id="IPR036259">
    <property type="entry name" value="MFS_trans_sf"/>
</dbReference>
<feature type="transmembrane region" description="Helical" evidence="6">
    <location>
        <begin position="221"/>
        <end position="240"/>
    </location>
</feature>
<keyword evidence="3 6" id="KW-1133">Transmembrane helix</keyword>
<dbReference type="AlphaFoldDB" id="A0A5C3NF26"/>
<evidence type="ECO:0000256" key="1">
    <source>
        <dbReference type="ARBA" id="ARBA00004141"/>
    </source>
</evidence>
<feature type="transmembrane region" description="Helical" evidence="6">
    <location>
        <begin position="462"/>
        <end position="486"/>
    </location>
</feature>
<evidence type="ECO:0000256" key="3">
    <source>
        <dbReference type="ARBA" id="ARBA00022989"/>
    </source>
</evidence>
<dbReference type="EMBL" id="ML213505">
    <property type="protein sequence ID" value="TFK55076.1"/>
    <property type="molecule type" value="Genomic_DNA"/>
</dbReference>
<name>A0A5C3NF26_9AGAM</name>
<dbReference type="GO" id="GO:0016020">
    <property type="term" value="C:membrane"/>
    <property type="evidence" value="ECO:0007669"/>
    <property type="project" value="UniProtKB-SubCell"/>
</dbReference>
<protein>
    <submittedName>
        <fullName evidence="7">MFS general substrate transporter</fullName>
    </submittedName>
</protein>
<evidence type="ECO:0000256" key="5">
    <source>
        <dbReference type="SAM" id="MobiDB-lite"/>
    </source>
</evidence>
<feature type="transmembrane region" description="Helical" evidence="6">
    <location>
        <begin position="349"/>
        <end position="371"/>
    </location>
</feature>
<feature type="compositionally biased region" description="Low complexity" evidence="5">
    <location>
        <begin position="16"/>
        <end position="32"/>
    </location>
</feature>
<feature type="region of interest" description="Disordered" evidence="5">
    <location>
        <begin position="657"/>
        <end position="685"/>
    </location>
</feature>
<reference evidence="7 8" key="1">
    <citation type="journal article" date="2019" name="Nat. Ecol. Evol.">
        <title>Megaphylogeny resolves global patterns of mushroom evolution.</title>
        <authorList>
            <person name="Varga T."/>
            <person name="Krizsan K."/>
            <person name="Foldi C."/>
            <person name="Dima B."/>
            <person name="Sanchez-Garcia M."/>
            <person name="Sanchez-Ramirez S."/>
            <person name="Szollosi G.J."/>
            <person name="Szarkandi J.G."/>
            <person name="Papp V."/>
            <person name="Albert L."/>
            <person name="Andreopoulos W."/>
            <person name="Angelini C."/>
            <person name="Antonin V."/>
            <person name="Barry K.W."/>
            <person name="Bougher N.L."/>
            <person name="Buchanan P."/>
            <person name="Buyck B."/>
            <person name="Bense V."/>
            <person name="Catcheside P."/>
            <person name="Chovatia M."/>
            <person name="Cooper J."/>
            <person name="Damon W."/>
            <person name="Desjardin D."/>
            <person name="Finy P."/>
            <person name="Geml J."/>
            <person name="Haridas S."/>
            <person name="Hughes K."/>
            <person name="Justo A."/>
            <person name="Karasinski D."/>
            <person name="Kautmanova I."/>
            <person name="Kiss B."/>
            <person name="Kocsube S."/>
            <person name="Kotiranta H."/>
            <person name="LaButti K.M."/>
            <person name="Lechner B.E."/>
            <person name="Liimatainen K."/>
            <person name="Lipzen A."/>
            <person name="Lukacs Z."/>
            <person name="Mihaltcheva S."/>
            <person name="Morgado L.N."/>
            <person name="Niskanen T."/>
            <person name="Noordeloos M.E."/>
            <person name="Ohm R.A."/>
            <person name="Ortiz-Santana B."/>
            <person name="Ovrebo C."/>
            <person name="Racz N."/>
            <person name="Riley R."/>
            <person name="Savchenko A."/>
            <person name="Shiryaev A."/>
            <person name="Soop K."/>
            <person name="Spirin V."/>
            <person name="Szebenyi C."/>
            <person name="Tomsovsky M."/>
            <person name="Tulloss R.E."/>
            <person name="Uehling J."/>
            <person name="Grigoriev I.V."/>
            <person name="Vagvolgyi C."/>
            <person name="Papp T."/>
            <person name="Martin F.M."/>
            <person name="Miettinen O."/>
            <person name="Hibbett D.S."/>
            <person name="Nagy L.G."/>
        </authorList>
    </citation>
    <scope>NUCLEOTIDE SEQUENCE [LARGE SCALE GENOMIC DNA]</scope>
    <source>
        <strain evidence="7 8">OMC1185</strain>
    </source>
</reference>
<dbReference type="PANTHER" id="PTHR23507">
    <property type="entry name" value="ZGC:174356"/>
    <property type="match status" value="1"/>
</dbReference>
<feature type="transmembrane region" description="Helical" evidence="6">
    <location>
        <begin position="583"/>
        <end position="604"/>
    </location>
</feature>
<feature type="transmembrane region" description="Helical" evidence="6">
    <location>
        <begin position="280"/>
        <end position="308"/>
    </location>
</feature>
<dbReference type="PANTHER" id="PTHR23507:SF1">
    <property type="entry name" value="FI18259P1-RELATED"/>
    <property type="match status" value="1"/>
</dbReference>
<gene>
    <name evidence="7" type="ORF">OE88DRAFT_1624025</name>
</gene>